<proteinExistence type="predicted"/>
<dbReference type="HOGENOM" id="CLU_2372010_0_0_6"/>
<dbReference type="AlphaFoldDB" id="B0RMM1"/>
<dbReference type="Proteomes" id="UP000001188">
    <property type="component" value="Chromosome"/>
</dbReference>
<gene>
    <name evidence="1" type="ORF">XCCB100_4461</name>
</gene>
<reference evidence="1 2" key="1">
    <citation type="journal article" date="2008" name="J. Biotechnol.">
        <title>The genome of Xanthomonas campestris pv. campestris B100 and its use for the reconstruction of metabolic pathways involved in xanthan biosynthesis.</title>
        <authorList>
            <person name="Vorholter F.J."/>
            <person name="Schneiker S."/>
            <person name="Goesmann A."/>
            <person name="Krause L."/>
            <person name="Bekel T."/>
            <person name="Kaiser O."/>
            <person name="Linke B."/>
            <person name="Patschkowski T."/>
            <person name="Ruckert C."/>
            <person name="Schmid J."/>
            <person name="Sidhu V.K."/>
            <person name="Sieber V."/>
            <person name="Tauch A."/>
            <person name="Watt S.A."/>
            <person name="Weisshaar B."/>
            <person name="Becker A."/>
            <person name="Niehaus K."/>
            <person name="Puhler A."/>
        </authorList>
    </citation>
    <scope>NUCLEOTIDE SEQUENCE [LARGE SCALE GENOMIC DNA]</scope>
    <source>
        <strain evidence="1 2">B100</strain>
    </source>
</reference>
<evidence type="ECO:0000313" key="1">
    <source>
        <dbReference type="EMBL" id="CAP53834.1"/>
    </source>
</evidence>
<dbReference type="EMBL" id="AM920689">
    <property type="protein sequence ID" value="CAP53834.1"/>
    <property type="molecule type" value="Genomic_DNA"/>
</dbReference>
<sequence length="95" mass="10450">MLYANEVFAAAAEVPKGQELWQTPDDASRHASARWPFDLSEVVRQLGESVPGEHARRSTKRVSRISCGSITCQEAANCCAQRMVGCRRLCQANAL</sequence>
<dbReference type="KEGG" id="xca:xcc-b100_4461"/>
<protein>
    <submittedName>
        <fullName evidence="1">Uncharacterized protein</fullName>
    </submittedName>
</protein>
<name>B0RMM1_XANCB</name>
<organism evidence="1 2">
    <name type="scientific">Xanthomonas campestris pv. campestris (strain B100)</name>
    <dbReference type="NCBI Taxonomy" id="509169"/>
    <lineage>
        <taxon>Bacteria</taxon>
        <taxon>Pseudomonadati</taxon>
        <taxon>Pseudomonadota</taxon>
        <taxon>Gammaproteobacteria</taxon>
        <taxon>Lysobacterales</taxon>
        <taxon>Lysobacteraceae</taxon>
        <taxon>Xanthomonas</taxon>
    </lineage>
</organism>
<evidence type="ECO:0000313" key="2">
    <source>
        <dbReference type="Proteomes" id="UP000001188"/>
    </source>
</evidence>
<accession>B0RMM1</accession>